<name>A0A2T6GGC7_9PSED</name>
<protein>
    <submittedName>
        <fullName evidence="2">Phage tail protein</fullName>
    </submittedName>
</protein>
<dbReference type="Proteomes" id="UP000244178">
    <property type="component" value="Unassembled WGS sequence"/>
</dbReference>
<feature type="domain" description="Phage tail collar" evidence="1">
    <location>
        <begin position="6"/>
        <end position="61"/>
    </location>
</feature>
<reference evidence="2 3" key="1">
    <citation type="submission" date="2018-03" db="EMBL/GenBank/DDBJ databases">
        <title>Draft genome sequence of the plant growth promoting rhizobacterium Pseudomonas protegens strain BNJ-SS-45 isolated from wheat (Triticum aestivum) rhizosphere.</title>
        <authorList>
            <person name="Bajpai A."/>
            <person name="Shende K."/>
            <person name="Meena N."/>
            <person name="Upadhyayula S.R."/>
            <person name="Suravajhala P."/>
            <person name="Medicherla K.M."/>
            <person name="Johri B.N."/>
        </authorList>
    </citation>
    <scope>NUCLEOTIDE SEQUENCE [LARGE SCALE GENOMIC DNA]</scope>
    <source>
        <strain evidence="2 3">BNJ-SS-45</strain>
    </source>
</reference>
<dbReference type="Pfam" id="PF07484">
    <property type="entry name" value="Collar"/>
    <property type="match status" value="1"/>
</dbReference>
<dbReference type="AlphaFoldDB" id="A0A2T6GGC7"/>
<dbReference type="InterPro" id="IPR037053">
    <property type="entry name" value="Phage_tail_collar_dom_sf"/>
</dbReference>
<evidence type="ECO:0000313" key="2">
    <source>
        <dbReference type="EMBL" id="PUA43207.1"/>
    </source>
</evidence>
<gene>
    <name evidence="2" type="ORF">C5U62_21445</name>
</gene>
<proteinExistence type="predicted"/>
<dbReference type="Gene3D" id="3.90.1340.10">
    <property type="entry name" value="Phage tail collar domain"/>
    <property type="match status" value="1"/>
</dbReference>
<accession>A0A2T6GGC7</accession>
<dbReference type="RefSeq" id="WP_060839824.1">
    <property type="nucleotide sequence ID" value="NZ_PIZE01000002.1"/>
</dbReference>
<evidence type="ECO:0000259" key="1">
    <source>
        <dbReference type="Pfam" id="PF07484"/>
    </source>
</evidence>
<evidence type="ECO:0000313" key="3">
    <source>
        <dbReference type="Proteomes" id="UP000244178"/>
    </source>
</evidence>
<comment type="caution">
    <text evidence="2">The sequence shown here is derived from an EMBL/GenBank/DDBJ whole genome shotgun (WGS) entry which is preliminary data.</text>
</comment>
<organism evidence="2 3">
    <name type="scientific">Pseudomonas protegens</name>
    <dbReference type="NCBI Taxonomy" id="380021"/>
    <lineage>
        <taxon>Bacteria</taxon>
        <taxon>Pseudomonadati</taxon>
        <taxon>Pseudomonadota</taxon>
        <taxon>Gammaproteobacteria</taxon>
        <taxon>Pseudomonadales</taxon>
        <taxon>Pseudomonadaceae</taxon>
        <taxon>Pseudomonas</taxon>
    </lineage>
</organism>
<dbReference type="EMBL" id="PYJM01000005">
    <property type="protein sequence ID" value="PUA43207.1"/>
    <property type="molecule type" value="Genomic_DNA"/>
</dbReference>
<sequence length="183" mass="19291">MDAFTGEIRLFPYNFVPQNWAYCDGSTITVQQNPALYSVIGTLYGGTPGQNFKLPNLNGRVAMGAGLAPGLTDRPVGTALGADRITMGPSNFAPHTHSVMVKDGSESGAALDIPNNTAFLAQPRNIRLYNNTAPTTTTQTLAATTVGIAGTGATSTALRNTMQPFQTLAYCICLDGEYPIRAS</sequence>
<dbReference type="SUPFAM" id="SSF88874">
    <property type="entry name" value="Receptor-binding domain of short tail fibre protein gp12"/>
    <property type="match status" value="1"/>
</dbReference>
<dbReference type="InterPro" id="IPR011083">
    <property type="entry name" value="Phage_tail_collar_dom"/>
</dbReference>